<dbReference type="Gene3D" id="3.30.70.270">
    <property type="match status" value="1"/>
</dbReference>
<dbReference type="Gene3D" id="3.30.420.10">
    <property type="entry name" value="Ribonuclease H-like superfamily/Ribonuclease H"/>
    <property type="match status" value="1"/>
</dbReference>
<dbReference type="Pfam" id="PF08284">
    <property type="entry name" value="RVP_2"/>
    <property type="match status" value="1"/>
</dbReference>
<accession>A0A5B6W7B2</accession>
<dbReference type="Gene3D" id="2.40.70.10">
    <property type="entry name" value="Acid Proteases"/>
    <property type="match status" value="1"/>
</dbReference>
<evidence type="ECO:0000313" key="6">
    <source>
        <dbReference type="Proteomes" id="UP000325315"/>
    </source>
</evidence>
<evidence type="ECO:0000259" key="3">
    <source>
        <dbReference type="Pfam" id="PF03732"/>
    </source>
</evidence>
<name>A0A5B6W7B2_9ROSI</name>
<evidence type="ECO:0000259" key="4">
    <source>
        <dbReference type="Pfam" id="PF17919"/>
    </source>
</evidence>
<dbReference type="GO" id="GO:0003676">
    <property type="term" value="F:nucleic acid binding"/>
    <property type="evidence" value="ECO:0007669"/>
    <property type="project" value="InterPro"/>
</dbReference>
<evidence type="ECO:0000259" key="2">
    <source>
        <dbReference type="Pfam" id="PF00078"/>
    </source>
</evidence>
<feature type="domain" description="Retrotransposon gag" evidence="3">
    <location>
        <begin position="72"/>
        <end position="167"/>
    </location>
</feature>
<dbReference type="SUPFAM" id="SSF53098">
    <property type="entry name" value="Ribonuclease H-like"/>
    <property type="match status" value="1"/>
</dbReference>
<dbReference type="EMBL" id="SMMG02000004">
    <property type="protein sequence ID" value="KAA3477346.1"/>
    <property type="molecule type" value="Genomic_DNA"/>
</dbReference>
<evidence type="ECO:0000256" key="1">
    <source>
        <dbReference type="SAM" id="MobiDB-lite"/>
    </source>
</evidence>
<organism evidence="5 6">
    <name type="scientific">Gossypium australe</name>
    <dbReference type="NCBI Taxonomy" id="47621"/>
    <lineage>
        <taxon>Eukaryota</taxon>
        <taxon>Viridiplantae</taxon>
        <taxon>Streptophyta</taxon>
        <taxon>Embryophyta</taxon>
        <taxon>Tracheophyta</taxon>
        <taxon>Spermatophyta</taxon>
        <taxon>Magnoliopsida</taxon>
        <taxon>eudicotyledons</taxon>
        <taxon>Gunneridae</taxon>
        <taxon>Pentapetalae</taxon>
        <taxon>rosids</taxon>
        <taxon>malvids</taxon>
        <taxon>Malvales</taxon>
        <taxon>Malvaceae</taxon>
        <taxon>Malvoideae</taxon>
        <taxon>Gossypium</taxon>
    </lineage>
</organism>
<protein>
    <submittedName>
        <fullName evidence="5">Retrotransposable element Tf2</fullName>
    </submittedName>
</protein>
<dbReference type="Pfam" id="PF17919">
    <property type="entry name" value="RT_RNaseH_2"/>
    <property type="match status" value="1"/>
</dbReference>
<keyword evidence="6" id="KW-1185">Reference proteome</keyword>
<feature type="domain" description="Reverse transcriptase/retrotransposon-derived protein RNase H-like" evidence="4">
    <location>
        <begin position="658"/>
        <end position="749"/>
    </location>
</feature>
<comment type="caution">
    <text evidence="5">The sequence shown here is derived from an EMBL/GenBank/DDBJ whole genome shotgun (WGS) entry which is preliminary data.</text>
</comment>
<dbReference type="CDD" id="cd09274">
    <property type="entry name" value="RNase_HI_RT_Ty3"/>
    <property type="match status" value="1"/>
</dbReference>
<gene>
    <name evidence="5" type="ORF">EPI10_011240</name>
</gene>
<dbReference type="PANTHER" id="PTHR15503:SF45">
    <property type="entry name" value="RNA-DIRECTED DNA POLYMERASE HOMOLOG"/>
    <property type="match status" value="1"/>
</dbReference>
<feature type="domain" description="Reverse transcriptase" evidence="2">
    <location>
        <begin position="556"/>
        <end position="626"/>
    </location>
</feature>
<dbReference type="Gene3D" id="3.10.10.10">
    <property type="entry name" value="HIV Type 1 Reverse Transcriptase, subunit A, domain 1"/>
    <property type="match status" value="1"/>
</dbReference>
<dbReference type="InterPro" id="IPR005162">
    <property type="entry name" value="Retrotrans_gag_dom"/>
</dbReference>
<dbReference type="SUPFAM" id="SSF56672">
    <property type="entry name" value="DNA/RNA polymerases"/>
    <property type="match status" value="1"/>
</dbReference>
<evidence type="ECO:0000313" key="5">
    <source>
        <dbReference type="EMBL" id="KAA3477346.1"/>
    </source>
</evidence>
<reference evidence="6" key="1">
    <citation type="journal article" date="2019" name="Plant Biotechnol. J.">
        <title>Genome sequencing of the Australian wild diploid species Gossypium australe highlights disease resistance and delayed gland morphogenesis.</title>
        <authorList>
            <person name="Cai Y."/>
            <person name="Cai X."/>
            <person name="Wang Q."/>
            <person name="Wang P."/>
            <person name="Zhang Y."/>
            <person name="Cai C."/>
            <person name="Xu Y."/>
            <person name="Wang K."/>
            <person name="Zhou Z."/>
            <person name="Wang C."/>
            <person name="Geng S."/>
            <person name="Li B."/>
            <person name="Dong Q."/>
            <person name="Hou Y."/>
            <person name="Wang H."/>
            <person name="Ai P."/>
            <person name="Liu Z."/>
            <person name="Yi F."/>
            <person name="Sun M."/>
            <person name="An G."/>
            <person name="Cheng J."/>
            <person name="Zhang Y."/>
            <person name="Shi Q."/>
            <person name="Xie Y."/>
            <person name="Shi X."/>
            <person name="Chang Y."/>
            <person name="Huang F."/>
            <person name="Chen Y."/>
            <person name="Hong S."/>
            <person name="Mi L."/>
            <person name="Sun Q."/>
            <person name="Zhang L."/>
            <person name="Zhou B."/>
            <person name="Peng R."/>
            <person name="Zhang X."/>
            <person name="Liu F."/>
        </authorList>
    </citation>
    <scope>NUCLEOTIDE SEQUENCE [LARGE SCALE GENOMIC DNA]</scope>
    <source>
        <strain evidence="6">cv. PA1801</strain>
    </source>
</reference>
<dbReference type="InterPro" id="IPR043502">
    <property type="entry name" value="DNA/RNA_pol_sf"/>
</dbReference>
<dbReference type="InterPro" id="IPR043128">
    <property type="entry name" value="Rev_trsase/Diguanyl_cyclase"/>
</dbReference>
<dbReference type="OrthoDB" id="5985335at2759"/>
<dbReference type="InterPro" id="IPR036397">
    <property type="entry name" value="RNaseH_sf"/>
</dbReference>
<sequence>MDPDGAVADDVESNALAPTEGTALVESGPVTLRAEEFRANIDDDPEKVEFWLENTIRVFDELSCTPEECMKCIVSLLRDLAYQWWNTLVSVVLRERITWEFFQEEFRKKYTSQRFIDQKRKEFLELKQGRKTVTEYEREFVRLSKYAREGVSTEAIMCKRFEDGLNEDIRLLVGILELKESVVLVERAYKVEELAKEKKKADIESHDSKKRQLGKSFQSSSKKLRDECRGNDRGCFKCGSQDHFIRNYLEMVEKDKNQGVRSSNAPSRGRPKKNPRSGASSRRAPRESAVRFEGRALARTYAICAGEEASSLDVITGTFSLHDISIVALIDPGSTHSSVCAKSVSSMNMAVKSIEIVINVSNPLGKHVLVDKVCRNCPLTIRSRCFSAKLMLFSFDEFDVILGMDWLIAHDVIVTCGRKFIEMRCENRDILRVESGEPNSLPVVISSVTIEKCARKRCEAYLAFVLNTQESEVKIESVPVVCEYLDVFPEKLLGLPPIREVEFGIELAPGTAPILITSYRMAMTELKELKVQLQELTDKGFEVPSYSPWGAPVLFVKKKDGSMRLCIDYRQLNKVTVKNKYPLPRIDDLFNQLKGVIVFSKIDLRFGYYQLRFKEQDVPKTDFWTRFLGHIVSGDGFSMIATPMTKLLQKDVKFEEIEKCQQSFKKLKALLTEAPILVQPEPGKEFVVYSDASLNGLGCVLMQEGKVIAYVSRQLKSHEKNYPTHDLELAAIVFALKIWRHHLYGEKCRVFTDHKSLKVCVPKDDELIRKILHEAYNSCMSIHPGSAEHQVPSGLLQPVIVPEWKWDRITMDFVSGLPLMPRKKDAVWVVVDRLTKSAHFIPVRIDYPLEKLADFWEKYLPLVEFTYNNSFQASLKMAPYEALYRRKCRTPLFWSKLKENQIHGVDLVRETKEKVKVIRGCLKAASDRQKSYADLKRKEIEFQIGDKTEVEIRPNMTYSKEPVKILAQEVKQLRNKSIGLVTVLWNRHGVEEATWDPEKTMRDQYPNFFTGKIFGDDNP</sequence>
<feature type="region of interest" description="Disordered" evidence="1">
    <location>
        <begin position="255"/>
        <end position="289"/>
    </location>
</feature>
<dbReference type="FunFam" id="3.10.20.370:FF:000001">
    <property type="entry name" value="Retrovirus-related Pol polyprotein from transposon 17.6-like protein"/>
    <property type="match status" value="1"/>
</dbReference>
<dbReference type="InterPro" id="IPR041577">
    <property type="entry name" value="RT_RNaseH_2"/>
</dbReference>
<dbReference type="Pfam" id="PF03732">
    <property type="entry name" value="Retrotrans_gag"/>
    <property type="match status" value="1"/>
</dbReference>
<dbReference type="InterPro" id="IPR032567">
    <property type="entry name" value="RTL1-rel"/>
</dbReference>
<dbReference type="Pfam" id="PF00078">
    <property type="entry name" value="RVT_1"/>
    <property type="match status" value="1"/>
</dbReference>
<dbReference type="CDD" id="cd01647">
    <property type="entry name" value="RT_LTR"/>
    <property type="match status" value="1"/>
</dbReference>
<dbReference type="Proteomes" id="UP000325315">
    <property type="component" value="Unassembled WGS sequence"/>
</dbReference>
<dbReference type="AlphaFoldDB" id="A0A5B6W7B2"/>
<dbReference type="InterPro" id="IPR021109">
    <property type="entry name" value="Peptidase_aspartic_dom_sf"/>
</dbReference>
<dbReference type="InterPro" id="IPR000477">
    <property type="entry name" value="RT_dom"/>
</dbReference>
<dbReference type="Gene3D" id="3.10.20.370">
    <property type="match status" value="1"/>
</dbReference>
<dbReference type="InterPro" id="IPR012337">
    <property type="entry name" value="RNaseH-like_sf"/>
</dbReference>
<dbReference type="PANTHER" id="PTHR15503">
    <property type="entry name" value="LDOC1 RELATED"/>
    <property type="match status" value="1"/>
</dbReference>
<proteinExistence type="predicted"/>
<dbReference type="CDD" id="cd00303">
    <property type="entry name" value="retropepsin_like"/>
    <property type="match status" value="1"/>
</dbReference>